<dbReference type="PANTHER" id="PTHR48106">
    <property type="entry name" value="QUINONE OXIDOREDUCTASE PIG3-RELATED"/>
    <property type="match status" value="1"/>
</dbReference>
<sequence>MRAITIPEPGGPEALVWAEVPDPEPGPGEVVVQVRASAVNRADLLQRQGHYPPPPGAPAYPGLECSGVVAALGPDVTGWEVGQEVCALLAGGGYAERVAVPAGQLLPVPAGVDLVDAAALPEVACTVWSNVVALARLAEGETLLVHGGGSGIGTFAVQLGVALGATVVVTARSAKHERLRELGAAHTIDYREQDFVEEVRKVTDGRGADVILDIMGGAYLPRNVAALATGGRLVVIGMQGGRKGELDLGMLLAKRASVAATALRSRPLAEKAEIVRGVREQVWPLVASGRVRPIVDRRVPIADAAQAHRLVESSDHLGKVLLVV</sequence>
<dbReference type="Pfam" id="PF08240">
    <property type="entry name" value="ADH_N"/>
    <property type="match status" value="1"/>
</dbReference>
<dbReference type="RefSeq" id="WP_350932326.1">
    <property type="nucleotide sequence ID" value="NZ_CP157762.1"/>
</dbReference>
<dbReference type="Pfam" id="PF00107">
    <property type="entry name" value="ADH_zinc_N"/>
    <property type="match status" value="1"/>
</dbReference>
<reference evidence="4" key="1">
    <citation type="submission" date="2024-01" db="EMBL/GenBank/DDBJ databases">
        <title>The genome sequence of Micromonospora mangrovi CCTCC AA 2012012.</title>
        <authorList>
            <person name="Gao J."/>
        </authorList>
    </citation>
    <scope>NUCLEOTIDE SEQUENCE</scope>
    <source>
        <strain evidence="4">CCTCC AA 2012012</strain>
    </source>
</reference>
<proteinExistence type="predicted"/>
<dbReference type="InterPro" id="IPR011032">
    <property type="entry name" value="GroES-like_sf"/>
</dbReference>
<accession>A0AAU8HB85</accession>
<dbReference type="Gene3D" id="3.40.50.720">
    <property type="entry name" value="NAD(P)-binding Rossmann-like Domain"/>
    <property type="match status" value="1"/>
</dbReference>
<dbReference type="AlphaFoldDB" id="A0AAU8HB85"/>
<gene>
    <name evidence="5" type="ORF">ABUL08_24475</name>
    <name evidence="4" type="ORF">VK199_24400</name>
</gene>
<protein>
    <submittedName>
        <fullName evidence="5">NAD(P)H-quinone oxidoreductase</fullName>
    </submittedName>
</protein>
<keyword evidence="1" id="KW-0521">NADP</keyword>
<dbReference type="EMBL" id="CP157762">
    <property type="protein sequence ID" value="XBP92723.1"/>
    <property type="molecule type" value="Genomic_DNA"/>
</dbReference>
<reference evidence="5" key="2">
    <citation type="submission" date="2024-06" db="EMBL/GenBank/DDBJ databases">
        <title>Micromonospora mangrovi CCTCC AA 2012012 genome sequences.</title>
        <authorList>
            <person name="Gao J."/>
        </authorList>
    </citation>
    <scope>NUCLEOTIDE SEQUENCE</scope>
    <source>
        <strain evidence="5">CCTCC AA 2012012</strain>
    </source>
</reference>
<dbReference type="EMBL" id="CP159342">
    <property type="protein sequence ID" value="XCH73420.1"/>
    <property type="molecule type" value="Genomic_DNA"/>
</dbReference>
<dbReference type="InterPro" id="IPR014189">
    <property type="entry name" value="Quinone_OxRdtase_PIG3"/>
</dbReference>
<dbReference type="InterPro" id="IPR036291">
    <property type="entry name" value="NAD(P)-bd_dom_sf"/>
</dbReference>
<dbReference type="InterPro" id="IPR013149">
    <property type="entry name" value="ADH-like_C"/>
</dbReference>
<dbReference type="SUPFAM" id="SSF51735">
    <property type="entry name" value="NAD(P)-binding Rossmann-fold domains"/>
    <property type="match status" value="1"/>
</dbReference>
<dbReference type="GO" id="GO:0016651">
    <property type="term" value="F:oxidoreductase activity, acting on NAD(P)H"/>
    <property type="evidence" value="ECO:0007669"/>
    <property type="project" value="TreeGrafter"/>
</dbReference>
<evidence type="ECO:0000259" key="3">
    <source>
        <dbReference type="SMART" id="SM00829"/>
    </source>
</evidence>
<dbReference type="CDD" id="cd05276">
    <property type="entry name" value="p53_inducible_oxidoreductase"/>
    <property type="match status" value="1"/>
</dbReference>
<dbReference type="SUPFAM" id="SSF50129">
    <property type="entry name" value="GroES-like"/>
    <property type="match status" value="1"/>
</dbReference>
<dbReference type="GO" id="GO:0070402">
    <property type="term" value="F:NADPH binding"/>
    <property type="evidence" value="ECO:0007669"/>
    <property type="project" value="TreeGrafter"/>
</dbReference>
<dbReference type="InterPro" id="IPR013154">
    <property type="entry name" value="ADH-like_N"/>
</dbReference>
<dbReference type="Gene3D" id="3.90.180.10">
    <property type="entry name" value="Medium-chain alcohol dehydrogenases, catalytic domain"/>
    <property type="match status" value="1"/>
</dbReference>
<dbReference type="InterPro" id="IPR020843">
    <property type="entry name" value="ER"/>
</dbReference>
<evidence type="ECO:0000256" key="2">
    <source>
        <dbReference type="ARBA" id="ARBA00023002"/>
    </source>
</evidence>
<keyword evidence="2" id="KW-0560">Oxidoreductase</keyword>
<name>A0AAU8HB85_9ACTN</name>
<organism evidence="5">
    <name type="scientific">Micromonospora sp. CCTCC AA 2012012</name>
    <dbReference type="NCBI Taxonomy" id="3111921"/>
    <lineage>
        <taxon>Bacteria</taxon>
        <taxon>Bacillati</taxon>
        <taxon>Actinomycetota</taxon>
        <taxon>Actinomycetes</taxon>
        <taxon>Micromonosporales</taxon>
        <taxon>Micromonosporaceae</taxon>
        <taxon>Micromonospora</taxon>
    </lineage>
</organism>
<evidence type="ECO:0000256" key="1">
    <source>
        <dbReference type="ARBA" id="ARBA00022857"/>
    </source>
</evidence>
<dbReference type="NCBIfam" id="TIGR02824">
    <property type="entry name" value="quinone_pig3"/>
    <property type="match status" value="1"/>
</dbReference>
<evidence type="ECO:0000313" key="5">
    <source>
        <dbReference type="EMBL" id="XCH73420.1"/>
    </source>
</evidence>
<evidence type="ECO:0000313" key="4">
    <source>
        <dbReference type="EMBL" id="XBP92723.1"/>
    </source>
</evidence>
<dbReference type="SMART" id="SM00829">
    <property type="entry name" value="PKS_ER"/>
    <property type="match status" value="1"/>
</dbReference>
<feature type="domain" description="Enoyl reductase (ER)" evidence="3">
    <location>
        <begin position="10"/>
        <end position="322"/>
    </location>
</feature>
<dbReference type="PANTHER" id="PTHR48106:SF8">
    <property type="entry name" value="OS02G0805600 PROTEIN"/>
    <property type="match status" value="1"/>
</dbReference>